<accession>A0A6J4RGS4</accession>
<sequence length="197" mass="21848">MHLLGTLQWTRHAYDTLLSAPVKRLLIVAVIVLAVSLGYRTYGSPETGTGSLTLPQPSPNTDEPAPSFEADQRDGGSFDFSGEGTYVLAFWSTLNKDTADARPEFDRLARDYASKDISFAAVYVSNVLSVPEDEMEVPYAVMQDGSGELTAMYNVKRVPRLFLVHDGTIEMVQNGYYAQNEKSLREELDRIVEENAT</sequence>
<dbReference type="AlphaFoldDB" id="A0A6J4RGS4"/>
<evidence type="ECO:0000256" key="1">
    <source>
        <dbReference type="SAM" id="MobiDB-lite"/>
    </source>
</evidence>
<dbReference type="SUPFAM" id="SSF52833">
    <property type="entry name" value="Thioredoxin-like"/>
    <property type="match status" value="1"/>
</dbReference>
<dbReference type="InterPro" id="IPR036249">
    <property type="entry name" value="Thioredoxin-like_sf"/>
</dbReference>
<feature type="region of interest" description="Disordered" evidence="1">
    <location>
        <begin position="47"/>
        <end position="74"/>
    </location>
</feature>
<name>A0A6J4RGS4_9ACTN</name>
<proteinExistence type="predicted"/>
<evidence type="ECO:0000313" key="2">
    <source>
        <dbReference type="EMBL" id="CAA9467128.1"/>
    </source>
</evidence>
<dbReference type="EMBL" id="CADCVE010000109">
    <property type="protein sequence ID" value="CAA9467128.1"/>
    <property type="molecule type" value="Genomic_DNA"/>
</dbReference>
<feature type="compositionally biased region" description="Polar residues" evidence="1">
    <location>
        <begin position="47"/>
        <end position="61"/>
    </location>
</feature>
<dbReference type="Gene3D" id="3.40.30.10">
    <property type="entry name" value="Glutaredoxin"/>
    <property type="match status" value="1"/>
</dbReference>
<organism evidence="2">
    <name type="scientific">uncultured Rubrobacteraceae bacterium</name>
    <dbReference type="NCBI Taxonomy" id="349277"/>
    <lineage>
        <taxon>Bacteria</taxon>
        <taxon>Bacillati</taxon>
        <taxon>Actinomycetota</taxon>
        <taxon>Rubrobacteria</taxon>
        <taxon>Rubrobacterales</taxon>
        <taxon>Rubrobacteraceae</taxon>
        <taxon>environmental samples</taxon>
    </lineage>
</organism>
<protein>
    <submittedName>
        <fullName evidence="2">Uncharacterized protein</fullName>
    </submittedName>
</protein>
<reference evidence="2" key="1">
    <citation type="submission" date="2020-02" db="EMBL/GenBank/DDBJ databases">
        <authorList>
            <person name="Meier V. D."/>
        </authorList>
    </citation>
    <scope>NUCLEOTIDE SEQUENCE</scope>
    <source>
        <strain evidence="2">AVDCRST_MAG28</strain>
    </source>
</reference>
<gene>
    <name evidence="2" type="ORF">AVDCRST_MAG28-4203</name>
</gene>